<dbReference type="PIRSF" id="PIRSF032285">
    <property type="entry name" value="UCP032285"/>
    <property type="match status" value="1"/>
</dbReference>
<gene>
    <name evidence="1" type="ORF">BHY08_01860</name>
</gene>
<keyword evidence="2" id="KW-1185">Reference proteome</keyword>
<evidence type="ECO:0000313" key="1">
    <source>
        <dbReference type="EMBL" id="APB30681.1"/>
    </source>
</evidence>
<dbReference type="InterPro" id="IPR011235">
    <property type="entry name" value="MepB-like"/>
</dbReference>
<dbReference type="EMBL" id="CP017267">
    <property type="protein sequence ID" value="APB30681.1"/>
    <property type="molecule type" value="Genomic_DNA"/>
</dbReference>
<dbReference type="KEGG" id="vte:BHY08_01860"/>
<name>A0A1J0A441_9ENTE</name>
<evidence type="ECO:0000313" key="2">
    <source>
        <dbReference type="Proteomes" id="UP000191200"/>
    </source>
</evidence>
<dbReference type="Pfam" id="PF08877">
    <property type="entry name" value="MepB-like"/>
    <property type="match status" value="1"/>
</dbReference>
<organism evidence="1 2">
    <name type="scientific">Vagococcus teuberi</name>
    <dbReference type="NCBI Taxonomy" id="519472"/>
    <lineage>
        <taxon>Bacteria</taxon>
        <taxon>Bacillati</taxon>
        <taxon>Bacillota</taxon>
        <taxon>Bacilli</taxon>
        <taxon>Lactobacillales</taxon>
        <taxon>Enterococcaceae</taxon>
        <taxon>Vagococcus</taxon>
    </lineage>
</organism>
<dbReference type="Gene3D" id="3.40.1350.140">
    <property type="entry name" value="MepB-like"/>
    <property type="match status" value="1"/>
</dbReference>
<sequence>MMFVQSLPYINHHFHSPSLINEEQNAEYEGVCFYHDTKFYRSRLANKTPKKAGYFVAFWEKDDQLKNQAFSYEDAPDITLVWIIDADKKGVFMFPKEILLQKNILQTKSQKGKMGIRVYPTWESNLNQTALKTQEWQSHYFKCLST</sequence>
<accession>A0A1J0A441</accession>
<evidence type="ECO:0008006" key="3">
    <source>
        <dbReference type="Google" id="ProtNLM"/>
    </source>
</evidence>
<dbReference type="AlphaFoldDB" id="A0A1J0A441"/>
<proteinExistence type="predicted"/>
<dbReference type="InterPro" id="IPR038231">
    <property type="entry name" value="MepB-like_sf"/>
</dbReference>
<reference evidence="1 2" key="1">
    <citation type="submission" date="2016-09" db="EMBL/GenBank/DDBJ databases">
        <title>Vagococcus teuberi sp. nov., isolated from the Malian artisanal sour milk fene.</title>
        <authorList>
            <person name="Wullschleger S."/>
            <person name="Seifert C."/>
            <person name="Baumgartner S."/>
            <person name="Lacroix C."/>
            <person name="Bonfoh B."/>
            <person name="Stevens M.J."/>
            <person name="Meile L."/>
        </authorList>
    </citation>
    <scope>NUCLEOTIDE SEQUENCE [LARGE SCALE GENOMIC DNA]</scope>
    <source>
        <strain evidence="1 2">DSM 21459</strain>
    </source>
</reference>
<dbReference type="Proteomes" id="UP000191200">
    <property type="component" value="Chromosome"/>
</dbReference>
<protein>
    <recommendedName>
        <fullName evidence="3">MepB protein</fullName>
    </recommendedName>
</protein>